<name>A0ABR4IWV5_9EURO</name>
<evidence type="ECO:0000256" key="2">
    <source>
        <dbReference type="ARBA" id="ARBA00004240"/>
    </source>
</evidence>
<protein>
    <recommendedName>
        <fullName evidence="10">DUF676 domain-containing protein</fullName>
    </recommendedName>
</protein>
<evidence type="ECO:0000256" key="4">
    <source>
        <dbReference type="ARBA" id="ARBA00022824"/>
    </source>
</evidence>
<keyword evidence="4" id="KW-0256">Endoplasmic reticulum</keyword>
<dbReference type="InterPro" id="IPR029058">
    <property type="entry name" value="AB_hydrolase_fold"/>
</dbReference>
<gene>
    <name evidence="8" type="ORF">BJY01DRAFT_253964</name>
</gene>
<evidence type="ECO:0000313" key="8">
    <source>
        <dbReference type="EMBL" id="KAL2832255.1"/>
    </source>
</evidence>
<sequence>MSHSMGGLITKEALQRASDETEKDKDLKEVLNSTFALFFLGTPHRGGAYTGLGLTAAKIAKITGFSANDQNIRDLKGSSPVLALLRQGFARLF</sequence>
<dbReference type="Proteomes" id="UP001610446">
    <property type="component" value="Unassembled WGS sequence"/>
</dbReference>
<dbReference type="PANTHER" id="PTHR48182:SF2">
    <property type="entry name" value="PROTEIN SERAC1"/>
    <property type="match status" value="1"/>
</dbReference>
<evidence type="ECO:0000256" key="7">
    <source>
        <dbReference type="SAM" id="MobiDB-lite"/>
    </source>
</evidence>
<evidence type="ECO:0000256" key="5">
    <source>
        <dbReference type="ARBA" id="ARBA00023128"/>
    </source>
</evidence>
<organism evidence="8 9">
    <name type="scientific">Aspergillus pseudoustus</name>
    <dbReference type="NCBI Taxonomy" id="1810923"/>
    <lineage>
        <taxon>Eukaryota</taxon>
        <taxon>Fungi</taxon>
        <taxon>Dikarya</taxon>
        <taxon>Ascomycota</taxon>
        <taxon>Pezizomycotina</taxon>
        <taxon>Eurotiomycetes</taxon>
        <taxon>Eurotiomycetidae</taxon>
        <taxon>Eurotiales</taxon>
        <taxon>Aspergillaceae</taxon>
        <taxon>Aspergillus</taxon>
        <taxon>Aspergillus subgen. Nidulantes</taxon>
    </lineage>
</organism>
<keyword evidence="9" id="KW-1185">Reference proteome</keyword>
<evidence type="ECO:0000313" key="9">
    <source>
        <dbReference type="Proteomes" id="UP001610446"/>
    </source>
</evidence>
<reference evidence="8 9" key="1">
    <citation type="submission" date="2024-07" db="EMBL/GenBank/DDBJ databases">
        <title>Section-level genome sequencing and comparative genomics of Aspergillus sections Usti and Cavernicolus.</title>
        <authorList>
            <consortium name="Lawrence Berkeley National Laboratory"/>
            <person name="Nybo J.L."/>
            <person name="Vesth T.C."/>
            <person name="Theobald S."/>
            <person name="Frisvad J.C."/>
            <person name="Larsen T.O."/>
            <person name="Kjaerboelling I."/>
            <person name="Rothschild-Mancinelli K."/>
            <person name="Lyhne E.K."/>
            <person name="Kogle M.E."/>
            <person name="Barry K."/>
            <person name="Clum A."/>
            <person name="Na H."/>
            <person name="Ledsgaard L."/>
            <person name="Lin J."/>
            <person name="Lipzen A."/>
            <person name="Kuo A."/>
            <person name="Riley R."/>
            <person name="Mondo S."/>
            <person name="Labutti K."/>
            <person name="Haridas S."/>
            <person name="Pangalinan J."/>
            <person name="Salamov A.A."/>
            <person name="Simmons B.A."/>
            <person name="Magnuson J.K."/>
            <person name="Chen J."/>
            <person name="Drula E."/>
            <person name="Henrissat B."/>
            <person name="Wiebenga A."/>
            <person name="Lubbers R.J."/>
            <person name="Gomes A.C."/>
            <person name="Makela M.R."/>
            <person name="Stajich J."/>
            <person name="Grigoriev I.V."/>
            <person name="Mortensen U.H."/>
            <person name="De Vries R.P."/>
            <person name="Baker S.E."/>
            <person name="Andersen M.R."/>
        </authorList>
    </citation>
    <scope>NUCLEOTIDE SEQUENCE [LARGE SCALE GENOMIC DNA]</scope>
    <source>
        <strain evidence="8 9">CBS 123904</strain>
    </source>
</reference>
<comment type="subcellular location">
    <subcellularLocation>
        <location evidence="2">Endoplasmic reticulum</location>
    </subcellularLocation>
    <subcellularLocation>
        <location evidence="3">Membrane</location>
    </subcellularLocation>
    <subcellularLocation>
        <location evidence="1">Mitochondrion</location>
    </subcellularLocation>
</comment>
<keyword evidence="5" id="KW-0496">Mitochondrion</keyword>
<feature type="region of interest" description="Disordered" evidence="7">
    <location>
        <begin position="1"/>
        <end position="25"/>
    </location>
</feature>
<accession>A0ABR4IWV5</accession>
<keyword evidence="6" id="KW-0472">Membrane</keyword>
<proteinExistence type="predicted"/>
<evidence type="ECO:0000256" key="3">
    <source>
        <dbReference type="ARBA" id="ARBA00004370"/>
    </source>
</evidence>
<evidence type="ECO:0008006" key="10">
    <source>
        <dbReference type="Google" id="ProtNLM"/>
    </source>
</evidence>
<dbReference type="SUPFAM" id="SSF53474">
    <property type="entry name" value="alpha/beta-Hydrolases"/>
    <property type="match status" value="1"/>
</dbReference>
<evidence type="ECO:0000256" key="1">
    <source>
        <dbReference type="ARBA" id="ARBA00004173"/>
    </source>
</evidence>
<feature type="compositionally biased region" description="Basic and acidic residues" evidence="7">
    <location>
        <begin position="13"/>
        <end position="25"/>
    </location>
</feature>
<dbReference type="PANTHER" id="PTHR48182">
    <property type="entry name" value="PROTEIN SERAC1"/>
    <property type="match status" value="1"/>
</dbReference>
<dbReference type="InterPro" id="IPR052374">
    <property type="entry name" value="SERAC1"/>
</dbReference>
<evidence type="ECO:0000256" key="6">
    <source>
        <dbReference type="ARBA" id="ARBA00023136"/>
    </source>
</evidence>
<comment type="caution">
    <text evidence="8">The sequence shown here is derived from an EMBL/GenBank/DDBJ whole genome shotgun (WGS) entry which is preliminary data.</text>
</comment>
<dbReference type="Gene3D" id="3.40.50.1820">
    <property type="entry name" value="alpha/beta hydrolase"/>
    <property type="match status" value="1"/>
</dbReference>
<dbReference type="EMBL" id="JBFXLU010000266">
    <property type="protein sequence ID" value="KAL2832255.1"/>
    <property type="molecule type" value="Genomic_DNA"/>
</dbReference>